<organism evidence="1 2">
    <name type="scientific">Ancylobacter polymorphus</name>
    <dbReference type="NCBI Taxonomy" id="223390"/>
    <lineage>
        <taxon>Bacteria</taxon>
        <taxon>Pseudomonadati</taxon>
        <taxon>Pseudomonadota</taxon>
        <taxon>Alphaproteobacteria</taxon>
        <taxon>Hyphomicrobiales</taxon>
        <taxon>Xanthobacteraceae</taxon>
        <taxon>Ancylobacter</taxon>
    </lineage>
</organism>
<keyword evidence="2" id="KW-1185">Reference proteome</keyword>
<evidence type="ECO:0000313" key="2">
    <source>
        <dbReference type="Proteomes" id="UP001224682"/>
    </source>
</evidence>
<dbReference type="Proteomes" id="UP001224682">
    <property type="component" value="Unassembled WGS sequence"/>
</dbReference>
<gene>
    <name evidence="1" type="ORF">J2S75_003667</name>
</gene>
<name>A0ABU0BFK7_9HYPH</name>
<dbReference type="EMBL" id="JAUSUI010000008">
    <property type="protein sequence ID" value="MDQ0304622.1"/>
    <property type="molecule type" value="Genomic_DNA"/>
</dbReference>
<evidence type="ECO:0008006" key="3">
    <source>
        <dbReference type="Google" id="ProtNLM"/>
    </source>
</evidence>
<accession>A0ABU0BFK7</accession>
<proteinExistence type="predicted"/>
<protein>
    <recommendedName>
        <fullName evidence="3">Integrase catalytic domain-containing protein</fullName>
    </recommendedName>
</protein>
<evidence type="ECO:0000313" key="1">
    <source>
        <dbReference type="EMBL" id="MDQ0304622.1"/>
    </source>
</evidence>
<reference evidence="1 2" key="1">
    <citation type="submission" date="2023-07" db="EMBL/GenBank/DDBJ databases">
        <title>Genomic Encyclopedia of Type Strains, Phase IV (KMG-IV): sequencing the most valuable type-strain genomes for metagenomic binning, comparative biology and taxonomic classification.</title>
        <authorList>
            <person name="Goeker M."/>
        </authorList>
    </citation>
    <scope>NUCLEOTIDE SEQUENCE [LARGE SCALE GENOMIC DNA]</scope>
    <source>
        <strain evidence="1 2">DSM 2457</strain>
    </source>
</reference>
<sequence length="125" mass="13860">MNDGPSIAAAWCTIGDSHNNALAETINGLYKAELIHCRGPWRSFEAAEFATLAQVDWFNKHRLLEPVGNIPPAEVEARYYAMLEQAAMAACLKRNGLRGNSARFSFQRTLPQIRQRTGLASLLIS</sequence>
<comment type="caution">
    <text evidence="1">The sequence shown here is derived from an EMBL/GenBank/DDBJ whole genome shotgun (WGS) entry which is preliminary data.</text>
</comment>